<dbReference type="Pfam" id="PF15065">
    <property type="entry name" value="NCU-G1"/>
    <property type="match status" value="1"/>
</dbReference>
<evidence type="ECO:0000313" key="13">
    <source>
        <dbReference type="Ensembl" id="ENSLOCP00000008731.1"/>
    </source>
</evidence>
<keyword evidence="6" id="KW-0325">Glycoprotein</keyword>
<feature type="signal peptide" evidence="12">
    <location>
        <begin position="1"/>
        <end position="24"/>
    </location>
</feature>
<evidence type="ECO:0000256" key="1">
    <source>
        <dbReference type="ARBA" id="ARBA00010599"/>
    </source>
</evidence>
<dbReference type="AlphaFoldDB" id="W5MK22"/>
<dbReference type="PANTHER" id="PTHR31981">
    <property type="entry name" value="GLYCOSYLATED LYSOSOMAL MEMBRANE PROTEIN"/>
    <property type="match status" value="1"/>
</dbReference>
<comment type="function">
    <text evidence="8">Required to protect lysosomal transporter MFSD1 from lysosomal proteolysis and for MFSD1 lysosomal localization.</text>
</comment>
<evidence type="ECO:0000256" key="9">
    <source>
        <dbReference type="ARBA" id="ARBA00024189"/>
    </source>
</evidence>
<sequence>MATAGVSAALCVLFLCLSLQPSRGLFNSGTDGYRRKVSLELNPGLNSSPAAPPGVNVLHVRAVGPSDTLHFIWGSQGAPTLLLIHTNSSNSSLHIDWQRMLSSNSTGSLWVEPETSVQYSSALVFTRIWEYSDDNDTADPSRVPSSSFFPAYDLADFAWDDLNRTLNLATLRGQLCGRNSSDPAGAFANGSVCLEISAFEAWGRDAAWPRLLHSANSSQLRLVVSNVTERANQSRFALEMVAVTGRGRQSRVDTLRSIDDENTPSIFQVSQWVTMPANARAPVLSFAQWKPVAYRSRAPVFEDATPVRHSALLDLPIPPDSGLVRAFFGDQPSPGYQAVALNVSFGITGDPFYNATRYLSWTVLLGLGSPPQDSFSVLVQVIMAVALGMPLLLLLLGGLYVCLGHRNQAPGYAPIN</sequence>
<organism evidence="13 14">
    <name type="scientific">Lepisosteus oculatus</name>
    <name type="common">Spotted gar</name>
    <dbReference type="NCBI Taxonomy" id="7918"/>
    <lineage>
        <taxon>Eukaryota</taxon>
        <taxon>Metazoa</taxon>
        <taxon>Chordata</taxon>
        <taxon>Craniata</taxon>
        <taxon>Vertebrata</taxon>
        <taxon>Euteleostomi</taxon>
        <taxon>Actinopterygii</taxon>
        <taxon>Neopterygii</taxon>
        <taxon>Holostei</taxon>
        <taxon>Semionotiformes</taxon>
        <taxon>Lepisosteidae</taxon>
        <taxon>Lepisosteus</taxon>
    </lineage>
</organism>
<evidence type="ECO:0000256" key="12">
    <source>
        <dbReference type="SAM" id="SignalP"/>
    </source>
</evidence>
<dbReference type="HOGENOM" id="CLU_040225_0_0_1"/>
<keyword evidence="5 11" id="KW-0472">Membrane</keyword>
<dbReference type="GeneTree" id="ENSGT00390000005131"/>
<protein>
    <submittedName>
        <fullName evidence="13">Glycosylated lysosomal membrane protein</fullName>
    </submittedName>
</protein>
<evidence type="ECO:0000256" key="8">
    <source>
        <dbReference type="ARBA" id="ARBA00024176"/>
    </source>
</evidence>
<evidence type="ECO:0000313" key="14">
    <source>
        <dbReference type="Proteomes" id="UP000018468"/>
    </source>
</evidence>
<dbReference type="GO" id="GO:0005764">
    <property type="term" value="C:lysosome"/>
    <property type="evidence" value="ECO:0000318"/>
    <property type="project" value="GO_Central"/>
</dbReference>
<name>W5MK22_LEPOC</name>
<feature type="transmembrane region" description="Helical" evidence="11">
    <location>
        <begin position="377"/>
        <end position="403"/>
    </location>
</feature>
<dbReference type="Bgee" id="ENSLOCG00000007215">
    <property type="expression patterns" value="Expressed in intestine and 13 other cell types or tissues"/>
</dbReference>
<dbReference type="eggNOG" id="ENOG502QSBM">
    <property type="taxonomic scope" value="Eukaryota"/>
</dbReference>
<dbReference type="KEGG" id="loc:102688621"/>
<evidence type="ECO:0000256" key="3">
    <source>
        <dbReference type="ARBA" id="ARBA00022729"/>
    </source>
</evidence>
<dbReference type="EMBL" id="AHAT01019928">
    <property type="status" value="NOT_ANNOTATED_CDS"/>
    <property type="molecule type" value="Genomic_DNA"/>
</dbReference>
<evidence type="ECO:0000256" key="10">
    <source>
        <dbReference type="ARBA" id="ARBA00044960"/>
    </source>
</evidence>
<dbReference type="CTD" id="112770"/>
<dbReference type="EMBL" id="AHAT01019929">
    <property type="status" value="NOT_ANNOTATED_CDS"/>
    <property type="molecule type" value="Genomic_DNA"/>
</dbReference>
<keyword evidence="4 11" id="KW-1133">Transmembrane helix</keyword>
<keyword evidence="3 12" id="KW-0732">Signal</keyword>
<evidence type="ECO:0000256" key="2">
    <source>
        <dbReference type="ARBA" id="ARBA00022692"/>
    </source>
</evidence>
<dbReference type="GeneID" id="102688621"/>
<evidence type="ECO:0000256" key="11">
    <source>
        <dbReference type="SAM" id="Phobius"/>
    </source>
</evidence>
<feature type="chain" id="PRO_5004866188" evidence="12">
    <location>
        <begin position="25"/>
        <end position="416"/>
    </location>
</feature>
<comment type="subunit">
    <text evidence="10">Interacts (via lumenal domain) with lysosomal protein MFSD1; the interaction starts while both proteins are still in the endoplasmic reticulum and is required for stabilization of MFSD1 in lysosomes but has no direct effect on its targeting to lysosomes or transporter activity.</text>
</comment>
<evidence type="ECO:0000256" key="5">
    <source>
        <dbReference type="ARBA" id="ARBA00023136"/>
    </source>
</evidence>
<evidence type="ECO:0000256" key="6">
    <source>
        <dbReference type="ARBA" id="ARBA00023180"/>
    </source>
</evidence>
<keyword evidence="14" id="KW-1185">Reference proteome</keyword>
<dbReference type="RefSeq" id="XP_006641789.1">
    <property type="nucleotide sequence ID" value="XM_006641726.3"/>
</dbReference>
<reference evidence="14" key="1">
    <citation type="submission" date="2011-12" db="EMBL/GenBank/DDBJ databases">
        <title>The Draft Genome of Lepisosteus oculatus.</title>
        <authorList>
            <consortium name="The Broad Institute Genome Assembly &amp; Analysis Group"/>
            <consortium name="Computational R&amp;D Group"/>
            <consortium name="and Sequencing Platform"/>
            <person name="Di Palma F."/>
            <person name="Alfoldi J."/>
            <person name="Johnson J."/>
            <person name="Berlin A."/>
            <person name="Gnerre S."/>
            <person name="Jaffe D."/>
            <person name="MacCallum I."/>
            <person name="Young S."/>
            <person name="Walker B.J."/>
            <person name="Lander E.S."/>
            <person name="Lindblad-Toh K."/>
        </authorList>
    </citation>
    <scope>NUCLEOTIDE SEQUENCE [LARGE SCALE GENOMIC DNA]</scope>
</reference>
<dbReference type="FunCoup" id="W5MK22">
    <property type="interactions" value="460"/>
</dbReference>
<dbReference type="InParanoid" id="W5MK22"/>
<dbReference type="OrthoDB" id="6264340at2759"/>
<evidence type="ECO:0000256" key="7">
    <source>
        <dbReference type="ARBA" id="ARBA00023228"/>
    </source>
</evidence>
<evidence type="ECO:0000256" key="4">
    <source>
        <dbReference type="ARBA" id="ARBA00022989"/>
    </source>
</evidence>
<accession>W5MK22</accession>
<reference evidence="13" key="3">
    <citation type="submission" date="2025-09" db="UniProtKB">
        <authorList>
            <consortium name="Ensembl"/>
        </authorList>
    </citation>
    <scope>IDENTIFICATION</scope>
</reference>
<dbReference type="Ensembl" id="ENSLOCT00000008741.1">
    <property type="protein sequence ID" value="ENSLOCP00000008731.1"/>
    <property type="gene ID" value="ENSLOCG00000007215.1"/>
</dbReference>
<keyword evidence="2 11" id="KW-0812">Transmembrane</keyword>
<comment type="subcellular location">
    <subcellularLocation>
        <location evidence="9">Lysosome membrane</location>
        <topology evidence="9">Single-pass type I membrane protein</topology>
        <orientation evidence="9">Lumenal side</orientation>
    </subcellularLocation>
</comment>
<comment type="similarity">
    <text evidence="1">Belongs to the GLMP family.</text>
</comment>
<dbReference type="Proteomes" id="UP000018468">
    <property type="component" value="Linkage group LG24"/>
</dbReference>
<dbReference type="PANTHER" id="PTHR31981:SF1">
    <property type="entry name" value="GLYCOSYLATED LYSOSOMAL MEMBRANE PROTEIN"/>
    <property type="match status" value="1"/>
</dbReference>
<dbReference type="OMA" id="TLHYLWD"/>
<proteinExistence type="inferred from homology"/>
<keyword evidence="7" id="KW-0458">Lysosome</keyword>
<dbReference type="InterPro" id="IPR029382">
    <property type="entry name" value="NCU-G1"/>
</dbReference>
<reference evidence="13" key="2">
    <citation type="submission" date="2025-08" db="UniProtKB">
        <authorList>
            <consortium name="Ensembl"/>
        </authorList>
    </citation>
    <scope>IDENTIFICATION</scope>
</reference>
<dbReference type="GO" id="GO:0005765">
    <property type="term" value="C:lysosomal membrane"/>
    <property type="evidence" value="ECO:0007669"/>
    <property type="project" value="UniProtKB-SubCell"/>
</dbReference>